<dbReference type="Proteomes" id="UP000236286">
    <property type="component" value="Unassembled WGS sequence"/>
</dbReference>
<gene>
    <name evidence="2" type="ORF">CR492_11555</name>
</gene>
<keyword evidence="1" id="KW-0732">Signal</keyword>
<dbReference type="OrthoDB" id="8453310at2"/>
<dbReference type="EMBL" id="PDZR01000012">
    <property type="protein sequence ID" value="PNG25749.1"/>
    <property type="molecule type" value="Genomic_DNA"/>
</dbReference>
<feature type="chain" id="PRO_5014395338" evidence="1">
    <location>
        <begin position="22"/>
        <end position="80"/>
    </location>
</feature>
<evidence type="ECO:0000256" key="1">
    <source>
        <dbReference type="SAM" id="SignalP"/>
    </source>
</evidence>
<evidence type="ECO:0000313" key="3">
    <source>
        <dbReference type="Proteomes" id="UP000236286"/>
    </source>
</evidence>
<comment type="caution">
    <text evidence="2">The sequence shown here is derived from an EMBL/GenBank/DDBJ whole genome shotgun (WGS) entry which is preliminary data.</text>
</comment>
<protein>
    <submittedName>
        <fullName evidence="2">Uncharacterized protein</fullName>
    </submittedName>
</protein>
<sequence length="80" mass="8711">MKWFGALLVSVAMAAPGVALAQRYHEPPESYYEPTDRCPTGYSLQQQDRAAYDCSGTRGRIGLGASPYHPEGPGNFSFGR</sequence>
<dbReference type="AlphaFoldDB" id="A0A2J7TG72"/>
<reference evidence="2 3" key="1">
    <citation type="submission" date="2017-10" db="EMBL/GenBank/DDBJ databases">
        <title>Genome announcement of Methylocella silvestris TVC from permafrost.</title>
        <authorList>
            <person name="Wang J."/>
            <person name="Geng K."/>
            <person name="Ul-Haque F."/>
            <person name="Crombie A.T."/>
            <person name="Street L.E."/>
            <person name="Wookey P.A."/>
            <person name="Murrell J.C."/>
            <person name="Pratscher J."/>
        </authorList>
    </citation>
    <scope>NUCLEOTIDE SEQUENCE [LARGE SCALE GENOMIC DNA]</scope>
    <source>
        <strain evidence="2 3">TVC</strain>
    </source>
</reference>
<organism evidence="2 3">
    <name type="scientific">Methylocella silvestris</name>
    <dbReference type="NCBI Taxonomy" id="199596"/>
    <lineage>
        <taxon>Bacteria</taxon>
        <taxon>Pseudomonadati</taxon>
        <taxon>Pseudomonadota</taxon>
        <taxon>Alphaproteobacteria</taxon>
        <taxon>Hyphomicrobiales</taxon>
        <taxon>Beijerinckiaceae</taxon>
        <taxon>Methylocella</taxon>
    </lineage>
</organism>
<accession>A0A2J7TG72</accession>
<name>A0A2J7TG72_METSI</name>
<proteinExistence type="predicted"/>
<dbReference type="RefSeq" id="WP_102843903.1">
    <property type="nucleotide sequence ID" value="NZ_PDZR01000012.1"/>
</dbReference>
<feature type="signal peptide" evidence="1">
    <location>
        <begin position="1"/>
        <end position="21"/>
    </location>
</feature>
<evidence type="ECO:0000313" key="2">
    <source>
        <dbReference type="EMBL" id="PNG25749.1"/>
    </source>
</evidence>